<feature type="compositionally biased region" description="Basic and acidic residues" evidence="1">
    <location>
        <begin position="76"/>
        <end position="93"/>
    </location>
</feature>
<feature type="compositionally biased region" description="Acidic residues" evidence="1">
    <location>
        <begin position="237"/>
        <end position="258"/>
    </location>
</feature>
<name>A0A6A5UYK9_9PLEO</name>
<evidence type="ECO:0000256" key="1">
    <source>
        <dbReference type="SAM" id="MobiDB-lite"/>
    </source>
</evidence>
<accession>A0A6A5UYK9</accession>
<feature type="compositionally biased region" description="Basic and acidic residues" evidence="1">
    <location>
        <begin position="596"/>
        <end position="606"/>
    </location>
</feature>
<dbReference type="AlphaFoldDB" id="A0A6A5UYK9"/>
<reference evidence="2" key="1">
    <citation type="journal article" date="2020" name="Stud. Mycol.">
        <title>101 Dothideomycetes genomes: a test case for predicting lifestyles and emergence of pathogens.</title>
        <authorList>
            <person name="Haridas S."/>
            <person name="Albert R."/>
            <person name="Binder M."/>
            <person name="Bloem J."/>
            <person name="Labutti K."/>
            <person name="Salamov A."/>
            <person name="Andreopoulos B."/>
            <person name="Baker S."/>
            <person name="Barry K."/>
            <person name="Bills G."/>
            <person name="Bluhm B."/>
            <person name="Cannon C."/>
            <person name="Castanera R."/>
            <person name="Culley D."/>
            <person name="Daum C."/>
            <person name="Ezra D."/>
            <person name="Gonzalez J."/>
            <person name="Henrissat B."/>
            <person name="Kuo A."/>
            <person name="Liang C."/>
            <person name="Lipzen A."/>
            <person name="Lutzoni F."/>
            <person name="Magnuson J."/>
            <person name="Mondo S."/>
            <person name="Nolan M."/>
            <person name="Ohm R."/>
            <person name="Pangilinan J."/>
            <person name="Park H.-J."/>
            <person name="Ramirez L."/>
            <person name="Alfaro M."/>
            <person name="Sun H."/>
            <person name="Tritt A."/>
            <person name="Yoshinaga Y."/>
            <person name="Zwiers L.-H."/>
            <person name="Turgeon B."/>
            <person name="Goodwin S."/>
            <person name="Spatafora J."/>
            <person name="Crous P."/>
            <person name="Grigoriev I."/>
        </authorList>
    </citation>
    <scope>NUCLEOTIDE SEQUENCE</scope>
    <source>
        <strain evidence="2">CBS 107.79</strain>
    </source>
</reference>
<dbReference type="EMBL" id="ML976706">
    <property type="protein sequence ID" value="KAF1969728.1"/>
    <property type="molecule type" value="Genomic_DNA"/>
</dbReference>
<sequence>MDKRASRKRDSFNKLDGTKPGTNRVRKRGTLQSIIEQYKTTIASLQVHSSPQSPGDPDSALLLGTGTFADPYVPTTERELDEGTEHVPDHNPADDPTSSDAESVTSRPRVQLGPRQRASLAQNVQRRKWYFNQPESPRVERIQTPEPQLEVTKEENSPGEAVYLGFATSQHDGDADMDSDLDVSRGAVLPELTQSQPASTPRCDGDVRMREYPVGGDPQASEERAREGSMPHWDVQSQEDVEMIERENESEDDEDDDWQSVAAHRVVYSDKDVEMDGRDDESGQGDKEYVTADEGEEVSRGTQNSHQMQQDGKVLDTQVLTDHLRAMAKSALLLGVHHNPVDISTKEDTSGGSCSTNDLGKSKLEKNSTVDHGDVSKVDPEETRDAQLQRRERIRERLRNENINPIQEATVLHPYRFEKLLCLAMDRASTKGKSKKAKSEDDDCLYRPGREFLHPLGREFFEVTQVHLVETKASRMCIDCFDYQLNTDSYMKLTVKKWLKSPEEGGHGWGDKIWGPQNNHHNRCRTDRWDRSTWTWSERDSEEEKNDREFIEEGFRKWVISRICHEMCFRNLKRCEHKIACTPTSSTDEPVPGESTDYKDAVDPGT</sequence>
<feature type="compositionally biased region" description="Basic and acidic residues" evidence="1">
    <location>
        <begin position="1"/>
        <end position="17"/>
    </location>
</feature>
<dbReference type="Proteomes" id="UP000800036">
    <property type="component" value="Unassembled WGS sequence"/>
</dbReference>
<feature type="compositionally biased region" description="Polar residues" evidence="1">
    <location>
        <begin position="300"/>
        <end position="310"/>
    </location>
</feature>
<evidence type="ECO:0000313" key="3">
    <source>
        <dbReference type="Proteomes" id="UP000800036"/>
    </source>
</evidence>
<feature type="compositionally biased region" description="Basic and acidic residues" evidence="1">
    <location>
        <begin position="267"/>
        <end position="290"/>
    </location>
</feature>
<organism evidence="2 3">
    <name type="scientific">Bimuria novae-zelandiae CBS 107.79</name>
    <dbReference type="NCBI Taxonomy" id="1447943"/>
    <lineage>
        <taxon>Eukaryota</taxon>
        <taxon>Fungi</taxon>
        <taxon>Dikarya</taxon>
        <taxon>Ascomycota</taxon>
        <taxon>Pezizomycotina</taxon>
        <taxon>Dothideomycetes</taxon>
        <taxon>Pleosporomycetidae</taxon>
        <taxon>Pleosporales</taxon>
        <taxon>Massarineae</taxon>
        <taxon>Didymosphaeriaceae</taxon>
        <taxon>Bimuria</taxon>
    </lineage>
</organism>
<gene>
    <name evidence="2" type="ORF">BU23DRAFT_233150</name>
</gene>
<feature type="region of interest" description="Disordered" evidence="1">
    <location>
        <begin position="45"/>
        <end position="311"/>
    </location>
</feature>
<feature type="region of interest" description="Disordered" evidence="1">
    <location>
        <begin position="1"/>
        <end position="31"/>
    </location>
</feature>
<feature type="compositionally biased region" description="Polar residues" evidence="1">
    <location>
        <begin position="96"/>
        <end position="108"/>
    </location>
</feature>
<protein>
    <submittedName>
        <fullName evidence="2">Uncharacterized protein</fullName>
    </submittedName>
</protein>
<feature type="region of interest" description="Disordered" evidence="1">
    <location>
        <begin position="342"/>
        <end position="388"/>
    </location>
</feature>
<feature type="region of interest" description="Disordered" evidence="1">
    <location>
        <begin position="583"/>
        <end position="606"/>
    </location>
</feature>
<evidence type="ECO:0000313" key="2">
    <source>
        <dbReference type="EMBL" id="KAF1969728.1"/>
    </source>
</evidence>
<proteinExistence type="predicted"/>
<keyword evidence="3" id="KW-1185">Reference proteome</keyword>
<feature type="compositionally biased region" description="Basic and acidic residues" evidence="1">
    <location>
        <begin position="360"/>
        <end position="388"/>
    </location>
</feature>
<feature type="compositionally biased region" description="Polar residues" evidence="1">
    <location>
        <begin position="350"/>
        <end position="359"/>
    </location>
</feature>